<dbReference type="VEuPathDB" id="FungiDB:HMPREF1541_02905"/>
<dbReference type="GeneID" id="19970244"/>
<evidence type="ECO:0000256" key="2">
    <source>
        <dbReference type="ARBA" id="ARBA00023002"/>
    </source>
</evidence>
<dbReference type="AlphaFoldDB" id="W2S4X7"/>
<dbReference type="InterPro" id="IPR036291">
    <property type="entry name" value="NAD(P)-bd_dom_sf"/>
</dbReference>
<dbReference type="PRINTS" id="PR00081">
    <property type="entry name" value="GDHRDH"/>
</dbReference>
<name>W2S4X7_CYPE1</name>
<dbReference type="InParanoid" id="W2S4X7"/>
<dbReference type="eggNOG" id="KOG1208">
    <property type="taxonomic scope" value="Eukaryota"/>
</dbReference>
<dbReference type="OrthoDB" id="542013at2759"/>
<organism evidence="3 4">
    <name type="scientific">Cyphellophora europaea (strain CBS 101466)</name>
    <name type="common">Phialophora europaea</name>
    <dbReference type="NCBI Taxonomy" id="1220924"/>
    <lineage>
        <taxon>Eukaryota</taxon>
        <taxon>Fungi</taxon>
        <taxon>Dikarya</taxon>
        <taxon>Ascomycota</taxon>
        <taxon>Pezizomycotina</taxon>
        <taxon>Eurotiomycetes</taxon>
        <taxon>Chaetothyriomycetidae</taxon>
        <taxon>Chaetothyriales</taxon>
        <taxon>Cyphellophoraceae</taxon>
        <taxon>Cyphellophora</taxon>
    </lineage>
</organism>
<reference evidence="3 4" key="1">
    <citation type="submission" date="2013-03" db="EMBL/GenBank/DDBJ databases">
        <title>The Genome Sequence of Phialophora europaea CBS 101466.</title>
        <authorList>
            <consortium name="The Broad Institute Genomics Platform"/>
            <person name="Cuomo C."/>
            <person name="de Hoog S."/>
            <person name="Gorbushina A."/>
            <person name="Walker B."/>
            <person name="Young S.K."/>
            <person name="Zeng Q."/>
            <person name="Gargeya S."/>
            <person name="Fitzgerald M."/>
            <person name="Haas B."/>
            <person name="Abouelleil A."/>
            <person name="Allen A.W."/>
            <person name="Alvarado L."/>
            <person name="Arachchi H.M."/>
            <person name="Berlin A.M."/>
            <person name="Chapman S.B."/>
            <person name="Gainer-Dewar J."/>
            <person name="Goldberg J."/>
            <person name="Griggs A."/>
            <person name="Gujja S."/>
            <person name="Hansen M."/>
            <person name="Howarth C."/>
            <person name="Imamovic A."/>
            <person name="Ireland A."/>
            <person name="Larimer J."/>
            <person name="McCowan C."/>
            <person name="Murphy C."/>
            <person name="Pearson M."/>
            <person name="Poon T.W."/>
            <person name="Priest M."/>
            <person name="Roberts A."/>
            <person name="Saif S."/>
            <person name="Shea T."/>
            <person name="Sisk P."/>
            <person name="Sykes S."/>
            <person name="Wortman J."/>
            <person name="Nusbaum C."/>
            <person name="Birren B."/>
        </authorList>
    </citation>
    <scope>NUCLEOTIDE SEQUENCE [LARGE SCALE GENOMIC DNA]</scope>
    <source>
        <strain evidence="3 4">CBS 101466</strain>
    </source>
</reference>
<dbReference type="Gene3D" id="3.40.50.720">
    <property type="entry name" value="NAD(P)-binding Rossmann-like Domain"/>
    <property type="match status" value="1"/>
</dbReference>
<comment type="similarity">
    <text evidence="1">Belongs to the short-chain dehydrogenases/reductases (SDR) family.</text>
</comment>
<proteinExistence type="inferred from homology"/>
<dbReference type="Pfam" id="PF00106">
    <property type="entry name" value="adh_short"/>
    <property type="match status" value="1"/>
</dbReference>
<dbReference type="STRING" id="1220924.W2S4X7"/>
<dbReference type="PANTHER" id="PTHR43157:SF31">
    <property type="entry name" value="PHOSPHATIDYLINOSITOL-GLYCAN BIOSYNTHESIS CLASS F PROTEIN"/>
    <property type="match status" value="1"/>
</dbReference>
<dbReference type="HOGENOM" id="CLU_010194_44_4_1"/>
<dbReference type="GO" id="GO:0016491">
    <property type="term" value="F:oxidoreductase activity"/>
    <property type="evidence" value="ECO:0007669"/>
    <property type="project" value="UniProtKB-KW"/>
</dbReference>
<dbReference type="EMBL" id="KB822718">
    <property type="protein sequence ID" value="ETN43746.1"/>
    <property type="molecule type" value="Genomic_DNA"/>
</dbReference>
<dbReference type="RefSeq" id="XP_008715482.1">
    <property type="nucleotide sequence ID" value="XM_008717260.1"/>
</dbReference>
<dbReference type="PANTHER" id="PTHR43157">
    <property type="entry name" value="PHOSPHATIDYLINOSITOL-GLYCAN BIOSYNTHESIS CLASS F PROTEIN-RELATED"/>
    <property type="match status" value="1"/>
</dbReference>
<keyword evidence="4" id="KW-1185">Reference proteome</keyword>
<evidence type="ECO:0000256" key="1">
    <source>
        <dbReference type="ARBA" id="ARBA00006484"/>
    </source>
</evidence>
<keyword evidence="2" id="KW-0560">Oxidoreductase</keyword>
<dbReference type="InterPro" id="IPR002347">
    <property type="entry name" value="SDR_fam"/>
</dbReference>
<sequence>MITSRFVRSFLYSHLFVTPPNIAHDFSGQTIIVTGSNVGLGLEAARKFAQQGCSKLILAVRTVSKGEAAKESIQSSTGRKDDFMEVWPLDMTSTNSIRSFVRRADGLERVDVLLENAGIALTYWAEYEGMEQDIKVNVVSTLLLALLMLPKLRDTAATYGNTPHLEIVTSESHKTTTYSEVNEDDIYAKLADKAHFMEGGNRFDRYAVSKLMQILFVQELVKHMIGGPVITLVTPGLTHTELANRTPSRFEYWAAQVLKLFFARTVEVGARTLIAGACAGPDSHGKYMEDGKNCEPDIMCHEAELEANQRKTYVQTLAYLEQLEPGISKNIATTSE</sequence>
<evidence type="ECO:0008006" key="5">
    <source>
        <dbReference type="Google" id="ProtNLM"/>
    </source>
</evidence>
<dbReference type="SUPFAM" id="SSF51735">
    <property type="entry name" value="NAD(P)-binding Rossmann-fold domains"/>
    <property type="match status" value="1"/>
</dbReference>
<protein>
    <recommendedName>
        <fullName evidence="5">NAD(P)-binding protein</fullName>
    </recommendedName>
</protein>
<accession>W2S4X7</accession>
<evidence type="ECO:0000313" key="3">
    <source>
        <dbReference type="EMBL" id="ETN43746.1"/>
    </source>
</evidence>
<gene>
    <name evidence="3" type="ORF">HMPREF1541_02905</name>
</gene>
<dbReference type="Proteomes" id="UP000030752">
    <property type="component" value="Unassembled WGS sequence"/>
</dbReference>
<evidence type="ECO:0000313" key="4">
    <source>
        <dbReference type="Proteomes" id="UP000030752"/>
    </source>
</evidence>